<evidence type="ECO:0000313" key="5">
    <source>
        <dbReference type="EMBL" id="MBT8796740.1"/>
    </source>
</evidence>
<reference evidence="5 6" key="1">
    <citation type="submission" date="2021-03" db="EMBL/GenBank/DDBJ databases">
        <title>Microbacterium pauli sp. nov., isolated from microfiltered milk.</title>
        <authorList>
            <person name="Bellassi P."/>
            <person name="Fontana A."/>
            <person name="Callegari M.L."/>
            <person name="Lorenzo M."/>
            <person name="Cappa F."/>
        </authorList>
    </citation>
    <scope>NUCLEOTIDE SEQUENCE [LARGE SCALE GENOMIC DNA]</scope>
    <source>
        <strain evidence="5 6">DSM 18909</strain>
    </source>
</reference>
<proteinExistence type="inferred from homology"/>
<comment type="similarity">
    <text evidence="1">Belongs to the FGGY kinase family.</text>
</comment>
<evidence type="ECO:0000313" key="6">
    <source>
        <dbReference type="Proteomes" id="UP000740605"/>
    </source>
</evidence>
<comment type="caution">
    <text evidence="5">The sequence shown here is derived from an EMBL/GenBank/DDBJ whole genome shotgun (WGS) entry which is preliminary data.</text>
</comment>
<dbReference type="InterPro" id="IPR018485">
    <property type="entry name" value="FGGY_C"/>
</dbReference>
<dbReference type="EMBL" id="JAFLHG010000001">
    <property type="protein sequence ID" value="MBT8796740.1"/>
    <property type="molecule type" value="Genomic_DNA"/>
</dbReference>
<dbReference type="RefSeq" id="WP_215485981.1">
    <property type="nucleotide sequence ID" value="NZ_BAAAPJ010000001.1"/>
</dbReference>
<evidence type="ECO:0000256" key="2">
    <source>
        <dbReference type="ARBA" id="ARBA00022679"/>
    </source>
</evidence>
<accession>A0ABS5XQD7</accession>
<evidence type="ECO:0000256" key="3">
    <source>
        <dbReference type="ARBA" id="ARBA00022777"/>
    </source>
</evidence>
<feature type="domain" description="Carbohydrate kinase FGGY C-terminal" evidence="4">
    <location>
        <begin position="244"/>
        <end position="421"/>
    </location>
</feature>
<dbReference type="InterPro" id="IPR043129">
    <property type="entry name" value="ATPase_NBD"/>
</dbReference>
<protein>
    <recommendedName>
        <fullName evidence="4">Carbohydrate kinase FGGY C-terminal domain-containing protein</fullName>
    </recommendedName>
</protein>
<dbReference type="Proteomes" id="UP000740605">
    <property type="component" value="Unassembled WGS sequence"/>
</dbReference>
<keyword evidence="6" id="KW-1185">Reference proteome</keyword>
<sequence>MSGGGRLALGIDLATAGVRARLLDVDDGAVVAEVRSALPAPREVEGMKVQPAVYAQVVASLLDELAALRRAPRAGAVVRALSVTGTSGTLVPVDAAGVAIADAVMYDDTSTAGAEVALRSVSRGRPIAMLPRAAAILGRVPGAAGVASPADVVVSSLLGHAVPMDTSHALKGGIDPAAAHWDLDLLAHAGIDPAMMPDLTRPGVVLGTARTGPFAGAEIVSGMTDGCTSQIATGAVTSGSSVGVLGTTLVLKAVASHEQLDPTTGIYSHLSPDGAWWPGGASNVGGGALQNLVPDFPGWNADTDSALRAAWHRPSLPPVYPVPGQGERFPLPQADLRFQAPPGWDRADAIQRAALVLEGIAMVERWGLDLLGADRTGHVLSGGGSRSAAGNRLRASMLGSVVAVAETRDSAHGAAVLAATALTHEPLAHAAQRLARRDDDVEPDGTLVAMLDDRYAAFRASL</sequence>
<keyword evidence="3" id="KW-0418">Kinase</keyword>
<name>A0ABS5XQD7_9MICO</name>
<organism evidence="5 6">
    <name type="scientific">Microbacterium flavum</name>
    <dbReference type="NCBI Taxonomy" id="415216"/>
    <lineage>
        <taxon>Bacteria</taxon>
        <taxon>Bacillati</taxon>
        <taxon>Actinomycetota</taxon>
        <taxon>Actinomycetes</taxon>
        <taxon>Micrococcales</taxon>
        <taxon>Microbacteriaceae</taxon>
        <taxon>Microbacterium</taxon>
    </lineage>
</organism>
<evidence type="ECO:0000259" key="4">
    <source>
        <dbReference type="Pfam" id="PF02782"/>
    </source>
</evidence>
<dbReference type="PANTHER" id="PTHR43095">
    <property type="entry name" value="SUGAR KINASE"/>
    <property type="match status" value="1"/>
</dbReference>
<dbReference type="Pfam" id="PF02782">
    <property type="entry name" value="FGGY_C"/>
    <property type="match status" value="1"/>
</dbReference>
<dbReference type="InterPro" id="IPR050406">
    <property type="entry name" value="FGGY_Carb_Kinase"/>
</dbReference>
<gene>
    <name evidence="5" type="ORF">J0P97_01445</name>
</gene>
<evidence type="ECO:0000256" key="1">
    <source>
        <dbReference type="ARBA" id="ARBA00009156"/>
    </source>
</evidence>
<dbReference type="SUPFAM" id="SSF53067">
    <property type="entry name" value="Actin-like ATPase domain"/>
    <property type="match status" value="2"/>
</dbReference>
<keyword evidence="2" id="KW-0808">Transferase</keyword>
<dbReference type="Gene3D" id="3.30.420.40">
    <property type="match status" value="2"/>
</dbReference>